<protein>
    <submittedName>
        <fullName evidence="2">Uncharacterized protein</fullName>
    </submittedName>
</protein>
<keyword evidence="3" id="KW-1185">Reference proteome</keyword>
<evidence type="ECO:0000313" key="3">
    <source>
        <dbReference type="Proteomes" id="UP001519295"/>
    </source>
</evidence>
<feature type="region of interest" description="Disordered" evidence="1">
    <location>
        <begin position="46"/>
        <end position="74"/>
    </location>
</feature>
<dbReference type="RefSeq" id="WP_210033983.1">
    <property type="nucleotide sequence ID" value="NZ_JAGINU010000001.1"/>
</dbReference>
<dbReference type="EMBL" id="JAGINU010000001">
    <property type="protein sequence ID" value="MBP2370590.1"/>
    <property type="molecule type" value="Genomic_DNA"/>
</dbReference>
<sequence>MVRVEGHWRNRSWVRTHYRHPLRPDREQTGLVFPPARVVRIDLSAHGGPFPAERVDARPGPALPSPRPPGDGGP</sequence>
<gene>
    <name evidence="2" type="ORF">JOF36_006286</name>
</gene>
<dbReference type="Proteomes" id="UP001519295">
    <property type="component" value="Unassembled WGS sequence"/>
</dbReference>
<accession>A0ABS4W2Z9</accession>
<feature type="compositionally biased region" description="Pro residues" evidence="1">
    <location>
        <begin position="61"/>
        <end position="74"/>
    </location>
</feature>
<name>A0ABS4W2Z9_9PSEU</name>
<organism evidence="2 3">
    <name type="scientific">Pseudonocardia parietis</name>
    <dbReference type="NCBI Taxonomy" id="570936"/>
    <lineage>
        <taxon>Bacteria</taxon>
        <taxon>Bacillati</taxon>
        <taxon>Actinomycetota</taxon>
        <taxon>Actinomycetes</taxon>
        <taxon>Pseudonocardiales</taxon>
        <taxon>Pseudonocardiaceae</taxon>
        <taxon>Pseudonocardia</taxon>
    </lineage>
</organism>
<evidence type="ECO:0000256" key="1">
    <source>
        <dbReference type="SAM" id="MobiDB-lite"/>
    </source>
</evidence>
<reference evidence="2 3" key="1">
    <citation type="submission" date="2021-03" db="EMBL/GenBank/DDBJ databases">
        <title>Sequencing the genomes of 1000 actinobacteria strains.</title>
        <authorList>
            <person name="Klenk H.-P."/>
        </authorList>
    </citation>
    <scope>NUCLEOTIDE SEQUENCE [LARGE SCALE GENOMIC DNA]</scope>
    <source>
        <strain evidence="2 3">DSM 45256</strain>
    </source>
</reference>
<comment type="caution">
    <text evidence="2">The sequence shown here is derived from an EMBL/GenBank/DDBJ whole genome shotgun (WGS) entry which is preliminary data.</text>
</comment>
<proteinExistence type="predicted"/>
<evidence type="ECO:0000313" key="2">
    <source>
        <dbReference type="EMBL" id="MBP2370590.1"/>
    </source>
</evidence>